<dbReference type="Gene3D" id="2.30.30.40">
    <property type="entry name" value="SH3 Domains"/>
    <property type="match status" value="1"/>
</dbReference>
<sequence length="454" mass="51219">MPARDQVDFVDNCFYHVYNKGYSNNKIFLDISDFETFITYLNEYLSLPADKDSVKTVFTINGRQYKGTPHLPKNYHGQIEIVAYNLEYDHFHLIIKTTSKTSLERFVRSLFTRYSIYFNKKHNRSGSLFDGSYKSAEIADSIKLALLTKYIHEEPHSSMKKGSERCSSYPEYMGKRDTAWINTRPVEIFLQDTGGNPFKNISNLKDFLNNYKIKETELKSIEELTFETHREPEKELSTIVPEEPVSESAVTDATDPQEVENNRLKRAPELAIIAIVLILLLTLGVRSIQGSLARDLLCKALPAPLPTETSQISEMPTTDFLTDETQEEASQSTSSLDTPNIATESTVSDTLPVVAGAAQENKQNAYSGEFSENNRNTDFPETIKKVLLVKINAEYDAVNIRRESNIDSELVGTVSGGAEFQFVALRNGWVEVRLDDNSIGYISAQFVELMGGTN</sequence>
<reference evidence="3 4" key="1">
    <citation type="journal article" date="2017" name="ISME J.">
        <title>Energy and carbon metabolisms in a deep terrestrial subsurface fluid microbial community.</title>
        <authorList>
            <person name="Momper L."/>
            <person name="Jungbluth S.P."/>
            <person name="Lee M.D."/>
            <person name="Amend J.P."/>
        </authorList>
    </citation>
    <scope>NUCLEOTIDE SEQUENCE [LARGE SCALE GENOMIC DNA]</scope>
    <source>
        <strain evidence="3">SURF_46</strain>
    </source>
</reference>
<dbReference type="SMART" id="SM01321">
    <property type="entry name" value="Y1_Tnp"/>
    <property type="match status" value="1"/>
</dbReference>
<dbReference type="SUPFAM" id="SSF143422">
    <property type="entry name" value="Transposase IS200-like"/>
    <property type="match status" value="1"/>
</dbReference>
<dbReference type="Pfam" id="PF08239">
    <property type="entry name" value="SH3_3"/>
    <property type="match status" value="1"/>
</dbReference>
<comment type="caution">
    <text evidence="3">The sequence shown here is derived from an EMBL/GenBank/DDBJ whole genome shotgun (WGS) entry which is preliminary data.</text>
</comment>
<evidence type="ECO:0000259" key="2">
    <source>
        <dbReference type="PROSITE" id="PS51781"/>
    </source>
</evidence>
<dbReference type="PANTHER" id="PTHR34322:SF2">
    <property type="entry name" value="TRANSPOSASE IS200-LIKE DOMAIN-CONTAINING PROTEIN"/>
    <property type="match status" value="1"/>
</dbReference>
<proteinExistence type="predicted"/>
<name>A0A3A4ZD00_UNCKA</name>
<dbReference type="AlphaFoldDB" id="A0A3A4ZD00"/>
<dbReference type="Pfam" id="PF01797">
    <property type="entry name" value="Y1_Tnp"/>
    <property type="match status" value="1"/>
</dbReference>
<feature type="region of interest" description="Disordered" evidence="1">
    <location>
        <begin position="323"/>
        <end position="343"/>
    </location>
</feature>
<dbReference type="GO" id="GO:0006313">
    <property type="term" value="P:DNA transposition"/>
    <property type="evidence" value="ECO:0007669"/>
    <property type="project" value="InterPro"/>
</dbReference>
<accession>A0A3A4ZD00</accession>
<dbReference type="EMBL" id="QZJF01000017">
    <property type="protein sequence ID" value="RJR26968.1"/>
    <property type="molecule type" value="Genomic_DNA"/>
</dbReference>
<feature type="domain" description="SH3b" evidence="2">
    <location>
        <begin position="384"/>
        <end position="451"/>
    </location>
</feature>
<dbReference type="GO" id="GO:0004803">
    <property type="term" value="F:transposase activity"/>
    <property type="evidence" value="ECO:0007669"/>
    <property type="project" value="InterPro"/>
</dbReference>
<gene>
    <name evidence="3" type="ORF">C4561_04300</name>
</gene>
<dbReference type="GO" id="GO:0003677">
    <property type="term" value="F:DNA binding"/>
    <property type="evidence" value="ECO:0007669"/>
    <property type="project" value="InterPro"/>
</dbReference>
<protein>
    <recommendedName>
        <fullName evidence="2">SH3b domain-containing protein</fullName>
    </recommendedName>
</protein>
<dbReference type="PANTHER" id="PTHR34322">
    <property type="entry name" value="TRANSPOSASE, Y1_TNP DOMAIN-CONTAINING"/>
    <property type="match status" value="1"/>
</dbReference>
<dbReference type="Gene3D" id="3.30.70.1290">
    <property type="entry name" value="Transposase IS200-like"/>
    <property type="match status" value="1"/>
</dbReference>
<dbReference type="InterPro" id="IPR002686">
    <property type="entry name" value="Transposase_17"/>
</dbReference>
<evidence type="ECO:0000313" key="3">
    <source>
        <dbReference type="EMBL" id="RJR26968.1"/>
    </source>
</evidence>
<evidence type="ECO:0000313" key="4">
    <source>
        <dbReference type="Proteomes" id="UP000265540"/>
    </source>
</evidence>
<dbReference type="InterPro" id="IPR036515">
    <property type="entry name" value="Transposase_17_sf"/>
</dbReference>
<dbReference type="Proteomes" id="UP000265540">
    <property type="component" value="Unassembled WGS sequence"/>
</dbReference>
<evidence type="ECO:0000256" key="1">
    <source>
        <dbReference type="SAM" id="MobiDB-lite"/>
    </source>
</evidence>
<dbReference type="PROSITE" id="PS51781">
    <property type="entry name" value="SH3B"/>
    <property type="match status" value="1"/>
</dbReference>
<dbReference type="InterPro" id="IPR003646">
    <property type="entry name" value="SH3-like_bac-type"/>
</dbReference>
<organism evidence="3 4">
    <name type="scientific">candidate division WWE3 bacterium</name>
    <dbReference type="NCBI Taxonomy" id="2053526"/>
    <lineage>
        <taxon>Bacteria</taxon>
        <taxon>Katanobacteria</taxon>
    </lineage>
</organism>